<name>A0A8S4MW60_OWEFU</name>
<evidence type="ECO:0000259" key="10">
    <source>
        <dbReference type="PROSITE" id="PS50026"/>
    </source>
</evidence>
<dbReference type="SMART" id="SM00327">
    <property type="entry name" value="VWA"/>
    <property type="match status" value="4"/>
</dbReference>
<dbReference type="InterPro" id="IPR022409">
    <property type="entry name" value="PKD/Chitinase_dom"/>
</dbReference>
<dbReference type="PANTHER" id="PTHR46182">
    <property type="entry name" value="FI19480P1"/>
    <property type="match status" value="1"/>
</dbReference>
<dbReference type="InterPro" id="IPR000742">
    <property type="entry name" value="EGF"/>
</dbReference>
<dbReference type="SMART" id="SM00181">
    <property type="entry name" value="EGF"/>
    <property type="match status" value="2"/>
</dbReference>
<dbReference type="OrthoDB" id="6132182at2759"/>
<dbReference type="PROSITE" id="PS50234">
    <property type="entry name" value="VWFA"/>
    <property type="match status" value="5"/>
</dbReference>
<dbReference type="Gene3D" id="2.10.25.10">
    <property type="entry name" value="Laminin"/>
    <property type="match status" value="2"/>
</dbReference>
<comment type="caution">
    <text evidence="12">The sequence shown here is derived from an EMBL/GenBank/DDBJ whole genome shotgun (WGS) entry which is preliminary data.</text>
</comment>
<keyword evidence="4 9" id="KW-0732">Signal</keyword>
<keyword evidence="7" id="KW-0325">Glycoprotein</keyword>
<gene>
    <name evidence="12" type="ORF">OFUS_LOCUS670</name>
</gene>
<keyword evidence="2" id="KW-0964">Secreted</keyword>
<dbReference type="FunFam" id="2.10.25.10:FF:000006">
    <property type="entry name" value="Versican core protein-like isoform 1"/>
    <property type="match status" value="1"/>
</dbReference>
<reference evidence="12" key="1">
    <citation type="submission" date="2022-03" db="EMBL/GenBank/DDBJ databases">
        <authorList>
            <person name="Martin C."/>
        </authorList>
    </citation>
    <scope>NUCLEOTIDE SEQUENCE</scope>
</reference>
<evidence type="ECO:0000256" key="9">
    <source>
        <dbReference type="SAM" id="SignalP"/>
    </source>
</evidence>
<keyword evidence="13" id="KW-1185">Reference proteome</keyword>
<dbReference type="Pfam" id="PF22352">
    <property type="entry name" value="K319L-like_PKD"/>
    <property type="match status" value="8"/>
</dbReference>
<sequence>MELIPYHIGCLLLITQLLQVLAQDLDTAVLPLVAGGKRIILSSTTCELRADIVIVIDSSTSVRSANFKKQMSFVRNLIEDFDVDADQVRVGIATYSTKEHVHFHLDDYAGDKSALLAAIDNIPYIYGSTNTAAGLAKMHNDMFVEKKGDRPDVPNIAIIMTDGVSNINKRRTIPEAEEARAKGIHIYAIGIGLSGQSDELDAMASPPIEDNRFLVSGFAELQKIKQTVYTQFCKRLAPPTPQPALGCDVKADVVFVVDSSTSVGKGNFQEQLRFLENIVSSQNIDGGNVRVGALTYSSRVKVHFNLNEYNKLESLLNAIGSIPYLYGSTNTADGLLEMYREMFTEANGDRPDVPNIAIVVTDGVSNVNRRRTLPEARAARALGIHIFAVGIGLSGQSDELDGLATPPIEKNRFLVDDFEDLKKIQSAIVNTFCAEIQATKRPLIPPVANAGEDRELQLPLEEDLYLDGTASTDDLKIVIYSWEQIGGPSPVFIEPKDAAQPLLEGLNQPGEYEFELTVYDEDKLLDKDAVKIKALKANEPPVADAGPDREITVTDDCVDLDGTASTDDKAIVFWIWEILSEDAPSLTLSKEDEAVVTVCGFTGVGEYEFILRVFDEDERDSSDTVKVTVINPNQPPVAVAGPDIEITLPEDCVDLDGTKSSDDKGIVFWIWEQLDGPETGVFSKPENPKTKLCGLSTPGEYTIKLIAFDEDEMDDMDTLKIRVIKENLPPIANAGPDQEITVPKECVTLDGTKSTDDVQIVFWIWEQLSGPETAKFAQEDSPTTEVCGLTTPGEYEIKLVVFDEDEVFDEDTMTIIVKDPKIPPVANAGKDKVIVSPEDCVTVDGSKSTDDKQIVFWRWELQTAPGRVARPKIKSEDTPKTGICNLEIGEYIFELIVFDEDELSDTDTVTITVIKGNAPPVADAGADQVITLPENCVIVDGKESTDDEAIVFYIWEQKGGPAKTDISDQEAEKTEICGLTIPGEYEFQLFVSDADEADDTDRMKVTVIKSNKPPVADAGPDQRITLPKECVELDGGKSSDDEAIVFWRWEPRGGPGEPKISSDDESKTEVCGLTKEGTYEFELIVFDEDELSDTDTVKIIVEPGNEPPVANAGKDQIIRLPNTCTTLSGKQSTDDVKVEVYVWEFVNGPSEGGIQDENEALTRACGMDVGGEYTYKLTVFDIEGLESSDTVTITVRDKPKARGPCLAEADVVFILDSSGSIGEDSFEKMLDFVRDVVERFDIDGGAVRIGLITYSDAAVSVFRLNEHKTTEDVVKGLKQVEYRYGLTHTSDALRLMRTQMFTEAAGDRPNVVNVAIIITDSESNVNHEMTVPEARLVKEDGITVLGVGIGLSERRHELEGIASAPQLVHFVHDYESLINNTASLTDPICVDDQDCASIPCENGGTCIEGLGGYTCRCKYGFGGKSCETKCPKEADIIFIVDSSASVGEQNFQLLKETVSTMVEQMDIESCGIQVGMVTYSTAARIQFHLNAHRTKVGILNAVDSVNYMDGYTHTADGIAAAHKQMFLTRFGDRPDARNVAVLLTDGYHNINLAKTLPSAREAEQDGIYVVTIGVAIPNKREMTEIASLRDEGSFYVDIFRDAPNTVKRVRKLIFEDEDQCKGNPCKNGGKCEDGIKQFKCTCPAGYSGKTCERSCESKSDVVFVVDASNRVGRDTFRLVKEFITQIVEEFEFTSGNT</sequence>
<dbReference type="SMART" id="SM00179">
    <property type="entry name" value="EGF_CA"/>
    <property type="match status" value="2"/>
</dbReference>
<dbReference type="Gene3D" id="2.60.40.10">
    <property type="entry name" value="Immunoglobulins"/>
    <property type="match status" value="8"/>
</dbReference>
<feature type="domain" description="EGF-like" evidence="10">
    <location>
        <begin position="1391"/>
        <end position="1427"/>
    </location>
</feature>
<dbReference type="Pfam" id="PF00008">
    <property type="entry name" value="EGF"/>
    <property type="match status" value="2"/>
</dbReference>
<feature type="domain" description="EGF-like" evidence="10">
    <location>
        <begin position="1616"/>
        <end position="1652"/>
    </location>
</feature>
<comment type="subcellular location">
    <subcellularLocation>
        <location evidence="1">Secreted</location>
    </subcellularLocation>
</comment>
<evidence type="ECO:0000256" key="1">
    <source>
        <dbReference type="ARBA" id="ARBA00004613"/>
    </source>
</evidence>
<dbReference type="SUPFAM" id="SSF53300">
    <property type="entry name" value="vWA-like"/>
    <property type="match status" value="5"/>
</dbReference>
<dbReference type="FunFam" id="2.10.25.10:FF:000122">
    <property type="entry name" value="Protein crumbs homolog 2"/>
    <property type="match status" value="1"/>
</dbReference>
<evidence type="ECO:0000256" key="8">
    <source>
        <dbReference type="PROSITE-ProRule" id="PRU00076"/>
    </source>
</evidence>
<feature type="domain" description="VWFA" evidence="11">
    <location>
        <begin position="1435"/>
        <end position="1613"/>
    </location>
</feature>
<dbReference type="PROSITE" id="PS50026">
    <property type="entry name" value="EGF_3"/>
    <property type="match status" value="2"/>
</dbReference>
<keyword evidence="6 8" id="KW-1015">Disulfide bond</keyword>
<dbReference type="GO" id="GO:0016020">
    <property type="term" value="C:membrane"/>
    <property type="evidence" value="ECO:0007669"/>
    <property type="project" value="TreeGrafter"/>
</dbReference>
<dbReference type="PANTHER" id="PTHR46182:SF2">
    <property type="entry name" value="FI19480P1"/>
    <property type="match status" value="1"/>
</dbReference>
<accession>A0A8S4MW60</accession>
<feature type="non-terminal residue" evidence="12">
    <location>
        <position position="1"/>
    </location>
</feature>
<dbReference type="InterPro" id="IPR001881">
    <property type="entry name" value="EGF-like_Ca-bd_dom"/>
</dbReference>
<dbReference type="GO" id="GO:0031410">
    <property type="term" value="C:cytoplasmic vesicle"/>
    <property type="evidence" value="ECO:0007669"/>
    <property type="project" value="TreeGrafter"/>
</dbReference>
<feature type="domain" description="VWFA" evidence="11">
    <location>
        <begin position="51"/>
        <end position="228"/>
    </location>
</feature>
<dbReference type="InterPro" id="IPR036465">
    <property type="entry name" value="vWFA_dom_sf"/>
</dbReference>
<dbReference type="Proteomes" id="UP000749559">
    <property type="component" value="Unassembled WGS sequence"/>
</dbReference>
<feature type="disulfide bond" evidence="8">
    <location>
        <begin position="1642"/>
        <end position="1651"/>
    </location>
</feature>
<feature type="disulfide bond" evidence="8">
    <location>
        <begin position="1417"/>
        <end position="1426"/>
    </location>
</feature>
<evidence type="ECO:0000256" key="2">
    <source>
        <dbReference type="ARBA" id="ARBA00022525"/>
    </source>
</evidence>
<dbReference type="InterPro" id="IPR002035">
    <property type="entry name" value="VWF_A"/>
</dbReference>
<feature type="domain" description="VWFA" evidence="11">
    <location>
        <begin position="252"/>
        <end position="428"/>
    </location>
</feature>
<dbReference type="SUPFAM" id="SSF57196">
    <property type="entry name" value="EGF/Laminin"/>
    <property type="match status" value="1"/>
</dbReference>
<evidence type="ECO:0000256" key="5">
    <source>
        <dbReference type="ARBA" id="ARBA00022737"/>
    </source>
</evidence>
<feature type="chain" id="PRO_5035892833" evidence="9">
    <location>
        <begin position="23"/>
        <end position="1697"/>
    </location>
</feature>
<dbReference type="InterPro" id="IPR018097">
    <property type="entry name" value="EGF_Ca-bd_CS"/>
</dbReference>
<dbReference type="SMART" id="SM00089">
    <property type="entry name" value="PKD"/>
    <property type="match status" value="7"/>
</dbReference>
<feature type="signal peptide" evidence="9">
    <location>
        <begin position="1"/>
        <end position="22"/>
    </location>
</feature>
<dbReference type="InterPro" id="IPR013783">
    <property type="entry name" value="Ig-like_fold"/>
</dbReference>
<evidence type="ECO:0000256" key="7">
    <source>
        <dbReference type="ARBA" id="ARBA00023180"/>
    </source>
</evidence>
<dbReference type="CDD" id="cd01450">
    <property type="entry name" value="vWFA_subfamily_ECM"/>
    <property type="match status" value="4"/>
</dbReference>
<dbReference type="Gene3D" id="3.40.50.410">
    <property type="entry name" value="von Willebrand factor, type A domain"/>
    <property type="match status" value="5"/>
</dbReference>
<feature type="domain" description="VWFA" evidence="11">
    <location>
        <begin position="1660"/>
        <end position="1697"/>
    </location>
</feature>
<dbReference type="FunFam" id="3.40.50.410:FF:000004">
    <property type="entry name" value="collagen alpha-6(VI) chain"/>
    <property type="match status" value="2"/>
</dbReference>
<dbReference type="InterPro" id="IPR000152">
    <property type="entry name" value="EGF-type_Asp/Asn_hydroxyl_site"/>
</dbReference>
<dbReference type="SUPFAM" id="SSF49299">
    <property type="entry name" value="PKD domain"/>
    <property type="match status" value="7"/>
</dbReference>
<protein>
    <submittedName>
        <fullName evidence="12">Uncharacterized protein</fullName>
    </submittedName>
</protein>
<dbReference type="EMBL" id="CAIIXF020000001">
    <property type="protein sequence ID" value="CAH1773018.1"/>
    <property type="molecule type" value="Genomic_DNA"/>
</dbReference>
<dbReference type="GO" id="GO:0005509">
    <property type="term" value="F:calcium ion binding"/>
    <property type="evidence" value="ECO:0007669"/>
    <property type="project" value="InterPro"/>
</dbReference>
<dbReference type="PROSITE" id="PS00010">
    <property type="entry name" value="ASX_HYDROXYL"/>
    <property type="match status" value="1"/>
</dbReference>
<evidence type="ECO:0000313" key="13">
    <source>
        <dbReference type="Proteomes" id="UP000749559"/>
    </source>
</evidence>
<dbReference type="PRINTS" id="PR00453">
    <property type="entry name" value="VWFADOMAIN"/>
</dbReference>
<feature type="domain" description="VWFA" evidence="11">
    <location>
        <begin position="1210"/>
        <end position="1388"/>
    </location>
</feature>
<proteinExistence type="predicted"/>
<evidence type="ECO:0000259" key="11">
    <source>
        <dbReference type="PROSITE" id="PS50234"/>
    </source>
</evidence>
<dbReference type="CDD" id="cd00054">
    <property type="entry name" value="EGF_CA"/>
    <property type="match status" value="2"/>
</dbReference>
<evidence type="ECO:0000313" key="12">
    <source>
        <dbReference type="EMBL" id="CAH1773018.1"/>
    </source>
</evidence>
<dbReference type="GO" id="GO:0005576">
    <property type="term" value="C:extracellular region"/>
    <property type="evidence" value="ECO:0007669"/>
    <property type="project" value="UniProtKB-SubCell"/>
</dbReference>
<keyword evidence="3 8" id="KW-0245">EGF-like domain</keyword>
<dbReference type="InterPro" id="IPR029865">
    <property type="entry name" value="KIAA0319-like"/>
</dbReference>
<keyword evidence="5" id="KW-0677">Repeat</keyword>
<comment type="caution">
    <text evidence="8">Lacks conserved residue(s) required for the propagation of feature annotation.</text>
</comment>
<evidence type="ECO:0000256" key="6">
    <source>
        <dbReference type="ARBA" id="ARBA00023157"/>
    </source>
</evidence>
<dbReference type="PROSITE" id="PS01187">
    <property type="entry name" value="EGF_CA"/>
    <property type="match status" value="1"/>
</dbReference>
<dbReference type="PROSITE" id="PS00022">
    <property type="entry name" value="EGF_1"/>
    <property type="match status" value="2"/>
</dbReference>
<organism evidence="12 13">
    <name type="scientific">Owenia fusiformis</name>
    <name type="common">Polychaete worm</name>
    <dbReference type="NCBI Taxonomy" id="6347"/>
    <lineage>
        <taxon>Eukaryota</taxon>
        <taxon>Metazoa</taxon>
        <taxon>Spiralia</taxon>
        <taxon>Lophotrochozoa</taxon>
        <taxon>Annelida</taxon>
        <taxon>Polychaeta</taxon>
        <taxon>Sedentaria</taxon>
        <taxon>Canalipalpata</taxon>
        <taxon>Sabellida</taxon>
        <taxon>Oweniida</taxon>
        <taxon>Oweniidae</taxon>
        <taxon>Owenia</taxon>
    </lineage>
</organism>
<evidence type="ECO:0000256" key="3">
    <source>
        <dbReference type="ARBA" id="ARBA00022536"/>
    </source>
</evidence>
<evidence type="ECO:0000256" key="4">
    <source>
        <dbReference type="ARBA" id="ARBA00022729"/>
    </source>
</evidence>
<dbReference type="Pfam" id="PF00092">
    <property type="entry name" value="VWA"/>
    <property type="match status" value="5"/>
</dbReference>
<dbReference type="InterPro" id="IPR035986">
    <property type="entry name" value="PKD_dom_sf"/>
</dbReference>
<dbReference type="GO" id="GO:0001764">
    <property type="term" value="P:neuron migration"/>
    <property type="evidence" value="ECO:0007669"/>
    <property type="project" value="TreeGrafter"/>
</dbReference>